<reference evidence="2 3" key="1">
    <citation type="journal article" date="2011" name="PLoS ONE">
        <title>The entomopathogenic bacterial endosymbionts xenorhabdus and photorhabdus: convergent lifestyles from divergent genomes.</title>
        <authorList>
            <person name="Chaston J.M."/>
            <person name="Suen G."/>
            <person name="Tucker S.L."/>
            <person name="Andersen A.W."/>
            <person name="Bhasin A."/>
            <person name="Bode E."/>
            <person name="Bode H.B."/>
            <person name="Brachmann A.O."/>
            <person name="Cowles C.E."/>
            <person name="Cowles K.N."/>
            <person name="Darby C."/>
            <person name="de Leon L."/>
            <person name="Drace K."/>
            <person name="Du Z."/>
            <person name="Givaudan A."/>
            <person name="Herbert Tran E.E."/>
            <person name="Jewell K.A."/>
            <person name="Knack J.J."/>
            <person name="Krasomil-Osterfeld K.C."/>
            <person name="Kukor R."/>
            <person name="Lanois A."/>
            <person name="Latreille P."/>
            <person name="Leimgruber N.K."/>
            <person name="Lipke C.M."/>
            <person name="Liu R."/>
            <person name="Lu X."/>
            <person name="Martens E.C."/>
            <person name="Marri P.R."/>
            <person name="Medigue C."/>
            <person name="Menard M.L."/>
            <person name="Miller N.M."/>
            <person name="Morales-Soto N."/>
            <person name="Norton S."/>
            <person name="Ogier J.C."/>
            <person name="Orchard S.S."/>
            <person name="Park D."/>
            <person name="Park Y."/>
            <person name="Qurollo B.A."/>
            <person name="Sugar D.R."/>
            <person name="Richards G.R."/>
            <person name="Rouy Z."/>
            <person name="Slominski B."/>
            <person name="Slominski K."/>
            <person name="Snyder H."/>
            <person name="Tjaden B.C."/>
            <person name="van der Hoeven R."/>
            <person name="Welch R.D."/>
            <person name="Wheeler C."/>
            <person name="Xiang B."/>
            <person name="Barbazuk B."/>
            <person name="Gaudriault S."/>
            <person name="Goodner B."/>
            <person name="Slater S.C."/>
            <person name="Forst S."/>
            <person name="Goldman B.S."/>
            <person name="Goodrich-Blair H."/>
        </authorList>
    </citation>
    <scope>NUCLEOTIDE SEQUENCE [LARGE SCALE GENOMIC DNA]</scope>
    <source>
        <strain evidence="3">ATCC 19061 / DSM 3370 / CCUG 14189 / LMG 1036 / NCIMB 9965 / AN6</strain>
    </source>
</reference>
<protein>
    <submittedName>
        <fullName evidence="2">Uncharacterized protein</fullName>
    </submittedName>
</protein>
<proteinExistence type="predicted"/>
<dbReference type="EMBL" id="FN667742">
    <property type="protein sequence ID" value="CBJ91924.1"/>
    <property type="molecule type" value="Genomic_DNA"/>
</dbReference>
<dbReference type="AlphaFoldDB" id="D3VBT5"/>
<keyword evidence="3" id="KW-1185">Reference proteome</keyword>
<accession>D3VBT5</accession>
<dbReference type="KEGG" id="xne:XNC1_3896"/>
<sequence length="62" mass="7505">MCSQLDVRDMFPMSLAFDILNFIGYVRLSWIVKRFLRSYPSLYISESLVNDLIIRRIYYKMC</sequence>
<keyword evidence="1" id="KW-0812">Transmembrane</keyword>
<gene>
    <name evidence="2" type="ordered locus">XNC1_3896</name>
</gene>
<feature type="transmembrane region" description="Helical" evidence="1">
    <location>
        <begin position="12"/>
        <end position="32"/>
    </location>
</feature>
<name>D3VBT5_XENNA</name>
<dbReference type="HOGENOM" id="CLU_2903350_0_0_6"/>
<organism evidence="2 3">
    <name type="scientific">Xenorhabdus nematophila (strain ATCC 19061 / DSM 3370 / CCUG 14189 / LMG 1036 / NCIMB 9965 / AN6)</name>
    <dbReference type="NCBI Taxonomy" id="406817"/>
    <lineage>
        <taxon>Bacteria</taxon>
        <taxon>Pseudomonadati</taxon>
        <taxon>Pseudomonadota</taxon>
        <taxon>Gammaproteobacteria</taxon>
        <taxon>Enterobacterales</taxon>
        <taxon>Morganellaceae</taxon>
        <taxon>Xenorhabdus</taxon>
    </lineage>
</organism>
<evidence type="ECO:0000313" key="3">
    <source>
        <dbReference type="Proteomes" id="UP000008075"/>
    </source>
</evidence>
<dbReference type="STRING" id="406817.XNC1_3896"/>
<evidence type="ECO:0000313" key="2">
    <source>
        <dbReference type="EMBL" id="CBJ91924.1"/>
    </source>
</evidence>
<keyword evidence="1" id="KW-0472">Membrane</keyword>
<keyword evidence="1" id="KW-1133">Transmembrane helix</keyword>
<dbReference type="Proteomes" id="UP000008075">
    <property type="component" value="Chromosome"/>
</dbReference>
<evidence type="ECO:0000256" key="1">
    <source>
        <dbReference type="SAM" id="Phobius"/>
    </source>
</evidence>